<keyword evidence="2" id="KW-1185">Reference proteome</keyword>
<protein>
    <submittedName>
        <fullName evidence="1">Uncharacterized protein</fullName>
    </submittedName>
</protein>
<evidence type="ECO:0000313" key="2">
    <source>
        <dbReference type="Proteomes" id="UP000499080"/>
    </source>
</evidence>
<organism evidence="1 2">
    <name type="scientific">Araneus ventricosus</name>
    <name type="common">Orbweaver spider</name>
    <name type="synonym">Epeira ventricosa</name>
    <dbReference type="NCBI Taxonomy" id="182803"/>
    <lineage>
        <taxon>Eukaryota</taxon>
        <taxon>Metazoa</taxon>
        <taxon>Ecdysozoa</taxon>
        <taxon>Arthropoda</taxon>
        <taxon>Chelicerata</taxon>
        <taxon>Arachnida</taxon>
        <taxon>Araneae</taxon>
        <taxon>Araneomorphae</taxon>
        <taxon>Entelegynae</taxon>
        <taxon>Araneoidea</taxon>
        <taxon>Araneidae</taxon>
        <taxon>Araneus</taxon>
    </lineage>
</organism>
<sequence>MDQCAERKSNPDENSTFSPVYTISHLILTLTKGFRMLCSKKLEWFSVECPSLKLTNWTAAYSTMSIENHAKQVESRASHAWSLHKEVHPFHRPSEIDPLTTHNIIIVPPRTPKSRGLIPLKRPVSKLGNFGNPTHTVTSHPDTRGGASADVLLGNYINMPIPRALDLPVLLDGRK</sequence>
<dbReference type="EMBL" id="BGPR01000838">
    <property type="protein sequence ID" value="GBM37388.1"/>
    <property type="molecule type" value="Genomic_DNA"/>
</dbReference>
<proteinExistence type="predicted"/>
<comment type="caution">
    <text evidence="1">The sequence shown here is derived from an EMBL/GenBank/DDBJ whole genome shotgun (WGS) entry which is preliminary data.</text>
</comment>
<reference evidence="1 2" key="1">
    <citation type="journal article" date="2019" name="Sci. Rep.">
        <title>Orb-weaving spider Araneus ventricosus genome elucidates the spidroin gene catalogue.</title>
        <authorList>
            <person name="Kono N."/>
            <person name="Nakamura H."/>
            <person name="Ohtoshi R."/>
            <person name="Moran D.A.P."/>
            <person name="Shinohara A."/>
            <person name="Yoshida Y."/>
            <person name="Fujiwara M."/>
            <person name="Mori M."/>
            <person name="Tomita M."/>
            <person name="Arakawa K."/>
        </authorList>
    </citation>
    <scope>NUCLEOTIDE SEQUENCE [LARGE SCALE GENOMIC DNA]</scope>
</reference>
<dbReference type="Proteomes" id="UP000499080">
    <property type="component" value="Unassembled WGS sequence"/>
</dbReference>
<gene>
    <name evidence="1" type="ORF">AVEN_48155_1</name>
</gene>
<name>A0A4Y2F9S1_ARAVE</name>
<evidence type="ECO:0000313" key="1">
    <source>
        <dbReference type="EMBL" id="GBM37388.1"/>
    </source>
</evidence>
<accession>A0A4Y2F9S1</accession>
<dbReference type="AlphaFoldDB" id="A0A4Y2F9S1"/>